<dbReference type="InterPro" id="IPR047657">
    <property type="entry name" value="PmbA"/>
</dbReference>
<evidence type="ECO:0000256" key="1">
    <source>
        <dbReference type="ARBA" id="ARBA00005836"/>
    </source>
</evidence>
<evidence type="ECO:0000256" key="2">
    <source>
        <dbReference type="SAM" id="MobiDB-lite"/>
    </source>
</evidence>
<organism evidence="5 6">
    <name type="scientific">Candidatus Cryptobacteroides excrementavium</name>
    <dbReference type="NCBI Taxonomy" id="2840759"/>
    <lineage>
        <taxon>Bacteria</taxon>
        <taxon>Pseudomonadati</taxon>
        <taxon>Bacteroidota</taxon>
        <taxon>Bacteroidia</taxon>
        <taxon>Bacteroidales</taxon>
        <taxon>Candidatus Cryptobacteroides</taxon>
    </lineage>
</organism>
<dbReference type="PANTHER" id="PTHR43421">
    <property type="entry name" value="METALLOPROTEASE PMBA"/>
    <property type="match status" value="1"/>
</dbReference>
<feature type="compositionally biased region" description="Basic and acidic residues" evidence="2">
    <location>
        <begin position="1"/>
        <end position="12"/>
    </location>
</feature>
<dbReference type="AlphaFoldDB" id="A0A9D9NRD8"/>
<dbReference type="PANTHER" id="PTHR43421:SF1">
    <property type="entry name" value="METALLOPROTEASE PMBA"/>
    <property type="match status" value="1"/>
</dbReference>
<dbReference type="Gene3D" id="3.30.2290.10">
    <property type="entry name" value="PmbA/TldD superfamily"/>
    <property type="match status" value="1"/>
</dbReference>
<accession>A0A9D9NRD8</accession>
<dbReference type="InterPro" id="IPR035068">
    <property type="entry name" value="TldD/PmbA_N"/>
</dbReference>
<comment type="caution">
    <text evidence="5">The sequence shown here is derived from an EMBL/GenBank/DDBJ whole genome shotgun (WGS) entry which is preliminary data.</text>
</comment>
<sequence length="497" mass="54413">MAMTDKTERPDKYSTGTEDGLITGQEKAAAQRCMEKALAKGASQVRISLNKSVLDSYSVLNGELDKVMHSADRAISLYLFYEGRYGTFSTNMLDDTNLDGFVSRAMETARILAPDKFRRLPDVSRTAKDAITGKEAGLYDGQYAMLSAEDRLKTALSGPIYGDSRKTEETFPDSGMDMPATDKKFSMVSEEFEYSDSLDDNYTIDSQGFCGRHIETSFSCCSEITVADMDGNRFSGYWWDYSPFSGHIGISGCSEEALRRAAAQIGPVRIKGGKYTMVVDRCVSSRLVAPLFSALNTLSIQQKNSFLDGSIGRKVLSDRLTIMDMARTPGKPGSRLYDSEGVATSDSPVILGGKVMEYFTTTWMSGKTGMPATTEGISRPVLSPCMPERESCRNKDAFCDSHEKEISLHAILNLCGDGIYVCGFNGGNCNPVTGDFSYGAEGFFFRGGKIVSPVREMLVTGNMVTLWNNLLAAGSDARECSRWQIPTLAFKDVDFSA</sequence>
<feature type="domain" description="Metalloprotease TldD/E N-terminal" evidence="3">
    <location>
        <begin position="47"/>
        <end position="109"/>
    </location>
</feature>
<gene>
    <name evidence="5" type="ORF">IAB78_02145</name>
</gene>
<name>A0A9D9NRD8_9BACT</name>
<evidence type="ECO:0000313" key="6">
    <source>
        <dbReference type="Proteomes" id="UP000823750"/>
    </source>
</evidence>
<dbReference type="InterPro" id="IPR045569">
    <property type="entry name" value="Metalloprtase-TldD/E_C"/>
</dbReference>
<feature type="region of interest" description="Disordered" evidence="2">
    <location>
        <begin position="1"/>
        <end position="20"/>
    </location>
</feature>
<evidence type="ECO:0000259" key="4">
    <source>
        <dbReference type="Pfam" id="PF19289"/>
    </source>
</evidence>
<comment type="similarity">
    <text evidence="1">Belongs to the peptidase U62 family.</text>
</comment>
<dbReference type="GO" id="GO:0005829">
    <property type="term" value="C:cytosol"/>
    <property type="evidence" value="ECO:0007669"/>
    <property type="project" value="TreeGrafter"/>
</dbReference>
<dbReference type="EMBL" id="JADILX010000037">
    <property type="protein sequence ID" value="MBO8485208.1"/>
    <property type="molecule type" value="Genomic_DNA"/>
</dbReference>
<dbReference type="GO" id="GO:0008237">
    <property type="term" value="F:metallopeptidase activity"/>
    <property type="evidence" value="ECO:0007669"/>
    <property type="project" value="InterPro"/>
</dbReference>
<dbReference type="SUPFAM" id="SSF111283">
    <property type="entry name" value="Putative modulator of DNA gyrase, PmbA/TldD"/>
    <property type="match status" value="1"/>
</dbReference>
<dbReference type="Pfam" id="PF19289">
    <property type="entry name" value="PmbA_TldD_3rd"/>
    <property type="match status" value="1"/>
</dbReference>
<dbReference type="InterPro" id="IPR002510">
    <property type="entry name" value="Metalloprtase-TldD/E_N"/>
</dbReference>
<dbReference type="Proteomes" id="UP000823750">
    <property type="component" value="Unassembled WGS sequence"/>
</dbReference>
<evidence type="ECO:0000313" key="5">
    <source>
        <dbReference type="EMBL" id="MBO8485208.1"/>
    </source>
</evidence>
<reference evidence="5" key="1">
    <citation type="submission" date="2020-10" db="EMBL/GenBank/DDBJ databases">
        <authorList>
            <person name="Gilroy R."/>
        </authorList>
    </citation>
    <scope>NUCLEOTIDE SEQUENCE</scope>
    <source>
        <strain evidence="5">B2-16538</strain>
    </source>
</reference>
<dbReference type="GO" id="GO:0006508">
    <property type="term" value="P:proteolysis"/>
    <property type="evidence" value="ECO:0007669"/>
    <property type="project" value="InterPro"/>
</dbReference>
<proteinExistence type="inferred from homology"/>
<reference evidence="5" key="2">
    <citation type="journal article" date="2021" name="PeerJ">
        <title>Extensive microbial diversity within the chicken gut microbiome revealed by metagenomics and culture.</title>
        <authorList>
            <person name="Gilroy R."/>
            <person name="Ravi A."/>
            <person name="Getino M."/>
            <person name="Pursley I."/>
            <person name="Horton D.L."/>
            <person name="Alikhan N.F."/>
            <person name="Baker D."/>
            <person name="Gharbi K."/>
            <person name="Hall N."/>
            <person name="Watson M."/>
            <person name="Adriaenssens E.M."/>
            <person name="Foster-Nyarko E."/>
            <person name="Jarju S."/>
            <person name="Secka A."/>
            <person name="Antonio M."/>
            <person name="Oren A."/>
            <person name="Chaudhuri R.R."/>
            <person name="La Ragione R."/>
            <person name="Hildebrand F."/>
            <person name="Pallen M.J."/>
        </authorList>
    </citation>
    <scope>NUCLEOTIDE SEQUENCE</scope>
    <source>
        <strain evidence="5">B2-16538</strain>
    </source>
</reference>
<dbReference type="Pfam" id="PF01523">
    <property type="entry name" value="PmbA_TldD_1st"/>
    <property type="match status" value="1"/>
</dbReference>
<evidence type="ECO:0000259" key="3">
    <source>
        <dbReference type="Pfam" id="PF01523"/>
    </source>
</evidence>
<feature type="domain" description="Metalloprotease TldD/E C-terminal" evidence="4">
    <location>
        <begin position="273"/>
        <end position="496"/>
    </location>
</feature>
<protein>
    <submittedName>
        <fullName evidence="5">TldD/PmbA family protein</fullName>
    </submittedName>
</protein>
<dbReference type="InterPro" id="IPR036059">
    <property type="entry name" value="TldD/PmbA_sf"/>
</dbReference>